<evidence type="ECO:0000313" key="2">
    <source>
        <dbReference type="EMBL" id="GAA2482270.1"/>
    </source>
</evidence>
<organism evidence="2 3">
    <name type="scientific">Streptomyces thermolineatus</name>
    <dbReference type="NCBI Taxonomy" id="44033"/>
    <lineage>
        <taxon>Bacteria</taxon>
        <taxon>Bacillati</taxon>
        <taxon>Actinomycetota</taxon>
        <taxon>Actinomycetes</taxon>
        <taxon>Kitasatosporales</taxon>
        <taxon>Streptomycetaceae</taxon>
        <taxon>Streptomyces</taxon>
    </lineage>
</organism>
<feature type="region of interest" description="Disordered" evidence="1">
    <location>
        <begin position="1"/>
        <end position="126"/>
    </location>
</feature>
<gene>
    <name evidence="2" type="ORF">GCM10010406_18170</name>
</gene>
<feature type="compositionally biased region" description="Basic and acidic residues" evidence="1">
    <location>
        <begin position="10"/>
        <end position="20"/>
    </location>
</feature>
<proteinExistence type="predicted"/>
<protein>
    <submittedName>
        <fullName evidence="2">Uncharacterized protein</fullName>
    </submittedName>
</protein>
<dbReference type="Proteomes" id="UP001501358">
    <property type="component" value="Unassembled WGS sequence"/>
</dbReference>
<dbReference type="EMBL" id="BAAATA010000008">
    <property type="protein sequence ID" value="GAA2482270.1"/>
    <property type="molecule type" value="Genomic_DNA"/>
</dbReference>
<name>A0ABP5YJ99_9ACTN</name>
<sequence length="126" mass="13722">MRGGPSATHWAERVMTERRAAVFPNPRRPSGRHLSRGGGRPRAGPVLHADEPFPARPAAHSPAAGAAGFRLPGRESGPEALRKHSESGPYPAQERRFPLASGHRAVPNGQGRHLLPRERQVRRETS</sequence>
<feature type="compositionally biased region" description="Basic and acidic residues" evidence="1">
    <location>
        <begin position="115"/>
        <end position="126"/>
    </location>
</feature>
<reference evidence="3" key="1">
    <citation type="journal article" date="2019" name="Int. J. Syst. Evol. Microbiol.">
        <title>The Global Catalogue of Microorganisms (GCM) 10K type strain sequencing project: providing services to taxonomists for standard genome sequencing and annotation.</title>
        <authorList>
            <consortium name="The Broad Institute Genomics Platform"/>
            <consortium name="The Broad Institute Genome Sequencing Center for Infectious Disease"/>
            <person name="Wu L."/>
            <person name="Ma J."/>
        </authorList>
    </citation>
    <scope>NUCLEOTIDE SEQUENCE [LARGE SCALE GENOMIC DNA]</scope>
    <source>
        <strain evidence="3">JCM 6307</strain>
    </source>
</reference>
<evidence type="ECO:0000256" key="1">
    <source>
        <dbReference type="SAM" id="MobiDB-lite"/>
    </source>
</evidence>
<evidence type="ECO:0000313" key="3">
    <source>
        <dbReference type="Proteomes" id="UP001501358"/>
    </source>
</evidence>
<feature type="compositionally biased region" description="Low complexity" evidence="1">
    <location>
        <begin position="56"/>
        <end position="70"/>
    </location>
</feature>
<feature type="compositionally biased region" description="Basic and acidic residues" evidence="1">
    <location>
        <begin position="72"/>
        <end position="86"/>
    </location>
</feature>
<comment type="caution">
    <text evidence="2">The sequence shown here is derived from an EMBL/GenBank/DDBJ whole genome shotgun (WGS) entry which is preliminary data.</text>
</comment>
<accession>A0ABP5YJ99</accession>
<keyword evidence="3" id="KW-1185">Reference proteome</keyword>